<gene>
    <name evidence="3" type="ORF">UFOPK3914_00813</name>
</gene>
<dbReference type="PRINTS" id="PR00081">
    <property type="entry name" value="GDHRDH"/>
</dbReference>
<organism evidence="3">
    <name type="scientific">freshwater metagenome</name>
    <dbReference type="NCBI Taxonomy" id="449393"/>
    <lineage>
        <taxon>unclassified sequences</taxon>
        <taxon>metagenomes</taxon>
        <taxon>ecological metagenomes</taxon>
    </lineage>
</organism>
<dbReference type="PANTHER" id="PTHR44196:SF1">
    <property type="entry name" value="DEHYDROGENASE_REDUCTASE SDR FAMILY MEMBER 7B"/>
    <property type="match status" value="1"/>
</dbReference>
<proteinExistence type="inferred from homology"/>
<evidence type="ECO:0000256" key="1">
    <source>
        <dbReference type="ARBA" id="ARBA00006484"/>
    </source>
</evidence>
<reference evidence="3" key="1">
    <citation type="submission" date="2020-05" db="EMBL/GenBank/DDBJ databases">
        <authorList>
            <person name="Chiriac C."/>
            <person name="Salcher M."/>
            <person name="Ghai R."/>
            <person name="Kavagutti S V."/>
        </authorList>
    </citation>
    <scope>NUCLEOTIDE SEQUENCE</scope>
</reference>
<dbReference type="SUPFAM" id="SSF51735">
    <property type="entry name" value="NAD(P)-binding Rossmann-fold domains"/>
    <property type="match status" value="1"/>
</dbReference>
<comment type="similarity">
    <text evidence="1">Belongs to the short-chain dehydrogenases/reductases (SDR) family.</text>
</comment>
<dbReference type="GO" id="GO:0016491">
    <property type="term" value="F:oxidoreductase activity"/>
    <property type="evidence" value="ECO:0007669"/>
    <property type="project" value="UniProtKB-KW"/>
</dbReference>
<dbReference type="InterPro" id="IPR036291">
    <property type="entry name" value="NAD(P)-bd_dom_sf"/>
</dbReference>
<dbReference type="Pfam" id="PF00106">
    <property type="entry name" value="adh_short"/>
    <property type="match status" value="1"/>
</dbReference>
<dbReference type="EMBL" id="CAFBOG010000060">
    <property type="protein sequence ID" value="CAB4977283.1"/>
    <property type="molecule type" value="Genomic_DNA"/>
</dbReference>
<name>A0A6J7MFN1_9ZZZZ</name>
<keyword evidence="2" id="KW-0560">Oxidoreductase</keyword>
<dbReference type="GO" id="GO:0016020">
    <property type="term" value="C:membrane"/>
    <property type="evidence" value="ECO:0007669"/>
    <property type="project" value="TreeGrafter"/>
</dbReference>
<protein>
    <submittedName>
        <fullName evidence="3">Unannotated protein</fullName>
    </submittedName>
</protein>
<evidence type="ECO:0000313" key="3">
    <source>
        <dbReference type="EMBL" id="CAB4977283.1"/>
    </source>
</evidence>
<sequence length="276" mass="29161">MFDPVGKRVLITGSSAGLGAEMARGLAARGAVVGICGRREDRLAEVLADIHSFSPQSRSWAVDLADLDALDSFAESVTQEFGGIDVLVNNAGIPKRRWAWEHRPDEISDVLRINLESPIRLTLGLLDSLANNSGQIVFVGSVAARLSPPAEAVYASSKAAITAFAECLRVDLSIAGTPIGVHVLQPGVLDTELFAHPDNDSSLSDIEALPASAILQPLIDLLGSNMVEAFVPDWFTDLPPVKTGDPEGFLQGAAEYTLQRLSDLGMTPPVGPGATK</sequence>
<dbReference type="Gene3D" id="3.40.50.720">
    <property type="entry name" value="NAD(P)-binding Rossmann-like Domain"/>
    <property type="match status" value="1"/>
</dbReference>
<dbReference type="InterPro" id="IPR002347">
    <property type="entry name" value="SDR_fam"/>
</dbReference>
<dbReference type="CDD" id="cd05233">
    <property type="entry name" value="SDR_c"/>
    <property type="match status" value="1"/>
</dbReference>
<dbReference type="PANTHER" id="PTHR44196">
    <property type="entry name" value="DEHYDROGENASE/REDUCTASE SDR FAMILY MEMBER 7B"/>
    <property type="match status" value="1"/>
</dbReference>
<dbReference type="PROSITE" id="PS00061">
    <property type="entry name" value="ADH_SHORT"/>
    <property type="match status" value="1"/>
</dbReference>
<dbReference type="AlphaFoldDB" id="A0A6J7MFN1"/>
<evidence type="ECO:0000256" key="2">
    <source>
        <dbReference type="ARBA" id="ARBA00023002"/>
    </source>
</evidence>
<dbReference type="PRINTS" id="PR00080">
    <property type="entry name" value="SDRFAMILY"/>
</dbReference>
<dbReference type="InterPro" id="IPR020904">
    <property type="entry name" value="Sc_DH/Rdtase_CS"/>
</dbReference>
<accession>A0A6J7MFN1</accession>